<dbReference type="InterPro" id="IPR028019">
    <property type="entry name" value="DUF4508"/>
</dbReference>
<feature type="region of interest" description="Disordered" evidence="1">
    <location>
        <begin position="283"/>
        <end position="345"/>
    </location>
</feature>
<dbReference type="PANTHER" id="PTHR16260">
    <property type="entry name" value="SIMILAR TO 1700123O20RIK PROTEIN"/>
    <property type="match status" value="1"/>
</dbReference>
<proteinExistence type="predicted"/>
<reference evidence="2" key="1">
    <citation type="submission" date="2021-01" db="UniProtKB">
        <authorList>
            <consortium name="EnsemblMetazoa"/>
        </authorList>
    </citation>
    <scope>IDENTIFICATION</scope>
</reference>
<accession>A0A7M7JJT5</accession>
<protein>
    <submittedName>
        <fullName evidence="2">Uncharacterized protein</fullName>
    </submittedName>
</protein>
<dbReference type="Proteomes" id="UP000594260">
    <property type="component" value="Unplaced"/>
</dbReference>
<organism evidence="2 3">
    <name type="scientific">Varroa destructor</name>
    <name type="common">Honeybee mite</name>
    <dbReference type="NCBI Taxonomy" id="109461"/>
    <lineage>
        <taxon>Eukaryota</taxon>
        <taxon>Metazoa</taxon>
        <taxon>Ecdysozoa</taxon>
        <taxon>Arthropoda</taxon>
        <taxon>Chelicerata</taxon>
        <taxon>Arachnida</taxon>
        <taxon>Acari</taxon>
        <taxon>Parasitiformes</taxon>
        <taxon>Mesostigmata</taxon>
        <taxon>Gamasina</taxon>
        <taxon>Dermanyssoidea</taxon>
        <taxon>Varroidae</taxon>
        <taxon>Varroa</taxon>
    </lineage>
</organism>
<evidence type="ECO:0000313" key="3">
    <source>
        <dbReference type="Proteomes" id="UP000594260"/>
    </source>
</evidence>
<feature type="compositionally biased region" description="Polar residues" evidence="1">
    <location>
        <begin position="283"/>
        <end position="294"/>
    </location>
</feature>
<keyword evidence="3" id="KW-1185">Reference proteome</keyword>
<dbReference type="PANTHER" id="PTHR16260:SF3">
    <property type="entry name" value="CHROMOSOME 14 OPEN READING FRAME 119-LIKE-RELATED"/>
    <property type="match status" value="1"/>
</dbReference>
<evidence type="ECO:0000313" key="2">
    <source>
        <dbReference type="EnsemblMetazoa" id="XP_022653282"/>
    </source>
</evidence>
<feature type="compositionally biased region" description="Basic and acidic residues" evidence="1">
    <location>
        <begin position="295"/>
        <end position="306"/>
    </location>
</feature>
<sequence>MDNTQKGLRKILMSSIPSSNLSPEPLSLEVRVVLHWFILWSTEQRSKFLNHLRGFYVPRSPALELCEKLDLLWTTSESSDTFQCQMQHRGVLTPQSQLLYVVQWLGEFSEIEKDDFLQELLELYAPGQLPVGQVLKRAKFEDRPPSLFQCRMDLLKEWYESWSSEGEKEELLFRISEADSEFFERFDKSRLLPNEEKVVEEFWIRNGSCNGKVDDIASYNGHAAPDSEKKPVEEDNFEQQPMIYAPATYRLEHDQLSNSTSGSCLSNDLQAKLENCSNLFTENTSNEPEVNNASVKEETRESDVEKSLLIPLDIPEWKQSELSQEQNEQIKEAPSKPDSAQDLSTVGGVSVEAAIAEQDGVVVASSQNGSTEPLELQ</sequence>
<evidence type="ECO:0000256" key="1">
    <source>
        <dbReference type="SAM" id="MobiDB-lite"/>
    </source>
</evidence>
<dbReference type="RefSeq" id="XP_022653282.1">
    <property type="nucleotide sequence ID" value="XM_022797547.1"/>
</dbReference>
<dbReference type="Pfam" id="PF14969">
    <property type="entry name" value="DUF4508"/>
    <property type="match status" value="2"/>
</dbReference>
<dbReference type="GeneID" id="111247027"/>
<dbReference type="EnsemblMetazoa" id="XM_022797547">
    <property type="protein sequence ID" value="XP_022653282"/>
    <property type="gene ID" value="LOC111247027"/>
</dbReference>
<dbReference type="AlphaFoldDB" id="A0A7M7JJT5"/>
<dbReference type="InParanoid" id="A0A7M7JJT5"/>
<name>A0A7M7JJT5_VARDE</name>
<dbReference type="KEGG" id="vde:111247027"/>
<dbReference type="OrthoDB" id="6514241at2759"/>